<dbReference type="SUPFAM" id="SSF55931">
    <property type="entry name" value="Glutamine synthetase/guanido kinase"/>
    <property type="match status" value="1"/>
</dbReference>
<dbReference type="InterPro" id="IPR023168">
    <property type="entry name" value="GatB_Yqey_C_2"/>
</dbReference>
<organism evidence="9 10">
    <name type="scientific">Clathrus columnatus</name>
    <dbReference type="NCBI Taxonomy" id="1419009"/>
    <lineage>
        <taxon>Eukaryota</taxon>
        <taxon>Fungi</taxon>
        <taxon>Dikarya</taxon>
        <taxon>Basidiomycota</taxon>
        <taxon>Agaricomycotina</taxon>
        <taxon>Agaricomycetes</taxon>
        <taxon>Phallomycetidae</taxon>
        <taxon>Phallales</taxon>
        <taxon>Clathraceae</taxon>
        <taxon>Clathrus</taxon>
    </lineage>
</organism>
<evidence type="ECO:0000256" key="7">
    <source>
        <dbReference type="HAMAP-Rule" id="MF_03147"/>
    </source>
</evidence>
<dbReference type="SMART" id="SM00845">
    <property type="entry name" value="GatB_Yqey"/>
    <property type="match status" value="1"/>
</dbReference>
<accession>A0AAV5A1C0</accession>
<gene>
    <name evidence="9" type="ORF">Clacol_001412</name>
</gene>
<comment type="function">
    <text evidence="7">Allows the formation of correctly charged Gln-tRNA(Gln) through the transamidation of misacylated Glu-tRNA(Gln) in the mitochondria. The reaction takes place in the presence of glutamine and ATP through an activated gamma-phospho-Glu-tRNA(Gln).</text>
</comment>
<keyword evidence="3 7" id="KW-0547">Nucleotide-binding</keyword>
<dbReference type="GO" id="GO:0005739">
    <property type="term" value="C:mitochondrion"/>
    <property type="evidence" value="ECO:0007669"/>
    <property type="project" value="UniProtKB-SubCell"/>
</dbReference>
<comment type="similarity">
    <text evidence="1 7">Belongs to the GatB/GatE family. GatB subfamily.</text>
</comment>
<keyword evidence="5 7" id="KW-0648">Protein biosynthesis</keyword>
<dbReference type="NCBIfam" id="NF004012">
    <property type="entry name" value="PRK05477.1-2"/>
    <property type="match status" value="1"/>
</dbReference>
<evidence type="ECO:0000256" key="1">
    <source>
        <dbReference type="ARBA" id="ARBA00005306"/>
    </source>
</evidence>
<dbReference type="HAMAP" id="MF_00121">
    <property type="entry name" value="GatB"/>
    <property type="match status" value="1"/>
</dbReference>
<evidence type="ECO:0000256" key="5">
    <source>
        <dbReference type="ARBA" id="ARBA00022917"/>
    </source>
</evidence>
<dbReference type="PANTHER" id="PTHR11659:SF0">
    <property type="entry name" value="GLUTAMYL-TRNA(GLN) AMIDOTRANSFERASE SUBUNIT B, MITOCHONDRIAL"/>
    <property type="match status" value="1"/>
</dbReference>
<dbReference type="EMBL" id="BPWL01000002">
    <property type="protein sequence ID" value="GJJ07212.1"/>
    <property type="molecule type" value="Genomic_DNA"/>
</dbReference>
<dbReference type="PROSITE" id="PS01234">
    <property type="entry name" value="GATB"/>
    <property type="match status" value="1"/>
</dbReference>
<dbReference type="InterPro" id="IPR014746">
    <property type="entry name" value="Gln_synth/guanido_kin_cat_dom"/>
</dbReference>
<dbReference type="NCBIfam" id="TIGR00133">
    <property type="entry name" value="gatB"/>
    <property type="match status" value="1"/>
</dbReference>
<dbReference type="GO" id="GO:0070681">
    <property type="term" value="P:glutaminyl-tRNAGln biosynthesis via transamidation"/>
    <property type="evidence" value="ECO:0007669"/>
    <property type="project" value="UniProtKB-UniRule"/>
</dbReference>
<proteinExistence type="inferred from homology"/>
<reference evidence="9" key="1">
    <citation type="submission" date="2021-10" db="EMBL/GenBank/DDBJ databases">
        <title>De novo Genome Assembly of Clathrus columnatus (Basidiomycota, Fungi) Using Illumina and Nanopore Sequence Data.</title>
        <authorList>
            <person name="Ogiso-Tanaka E."/>
            <person name="Itagaki H."/>
            <person name="Hosoya T."/>
            <person name="Hosaka K."/>
        </authorList>
    </citation>
    <scope>NUCLEOTIDE SEQUENCE</scope>
    <source>
        <strain evidence="9">MO-923</strain>
    </source>
</reference>
<keyword evidence="4 7" id="KW-0067">ATP-binding</keyword>
<dbReference type="Pfam" id="PF02934">
    <property type="entry name" value="GatB_N"/>
    <property type="match status" value="1"/>
</dbReference>
<dbReference type="GO" id="GO:0050567">
    <property type="term" value="F:glutaminyl-tRNA synthase (glutamine-hydrolyzing) activity"/>
    <property type="evidence" value="ECO:0007669"/>
    <property type="project" value="UniProtKB-UniRule"/>
</dbReference>
<comment type="subcellular location">
    <subcellularLocation>
        <location evidence="7">Mitochondrion</location>
    </subcellularLocation>
</comment>
<evidence type="ECO:0000259" key="8">
    <source>
        <dbReference type="SMART" id="SM00845"/>
    </source>
</evidence>
<dbReference type="SUPFAM" id="SSF89095">
    <property type="entry name" value="GatB/YqeY motif"/>
    <property type="match status" value="1"/>
</dbReference>
<dbReference type="GO" id="GO:0030956">
    <property type="term" value="C:glutamyl-tRNA(Gln) amidotransferase complex"/>
    <property type="evidence" value="ECO:0007669"/>
    <property type="project" value="UniProtKB-UniRule"/>
</dbReference>
<evidence type="ECO:0000256" key="2">
    <source>
        <dbReference type="ARBA" id="ARBA00022598"/>
    </source>
</evidence>
<dbReference type="GO" id="GO:0005524">
    <property type="term" value="F:ATP binding"/>
    <property type="evidence" value="ECO:0007669"/>
    <property type="project" value="UniProtKB-KW"/>
</dbReference>
<evidence type="ECO:0000256" key="6">
    <source>
        <dbReference type="ARBA" id="ARBA00047913"/>
    </source>
</evidence>
<feature type="domain" description="Asn/Gln amidotransferase" evidence="8">
    <location>
        <begin position="318"/>
        <end position="475"/>
    </location>
</feature>
<evidence type="ECO:0000256" key="3">
    <source>
        <dbReference type="ARBA" id="ARBA00022741"/>
    </source>
</evidence>
<comment type="caution">
    <text evidence="9">The sequence shown here is derived from an EMBL/GenBank/DDBJ whole genome shotgun (WGS) entry which is preliminary data.</text>
</comment>
<dbReference type="Gene3D" id="1.10.10.410">
    <property type="match status" value="1"/>
</dbReference>
<evidence type="ECO:0000313" key="9">
    <source>
        <dbReference type="EMBL" id="GJJ07212.1"/>
    </source>
</evidence>
<dbReference type="InterPro" id="IPR003789">
    <property type="entry name" value="Asn/Gln_tRNA_amidoTrase-B-like"/>
</dbReference>
<dbReference type="Proteomes" id="UP001050691">
    <property type="component" value="Unassembled WGS sequence"/>
</dbReference>
<dbReference type="Pfam" id="PF02637">
    <property type="entry name" value="GatB_Yqey"/>
    <property type="match status" value="1"/>
</dbReference>
<keyword evidence="7" id="KW-0496">Mitochondrion</keyword>
<protein>
    <recommendedName>
        <fullName evidence="7">Glutamyl-tRNA(Gln) amidotransferase subunit B, mitochondrial</fullName>
        <shortName evidence="7">Glu-AdT subunit B</shortName>
        <ecNumber evidence="7">6.3.5.-</ecNumber>
    </recommendedName>
</protein>
<dbReference type="EC" id="6.3.5.-" evidence="7"/>
<dbReference type="InterPro" id="IPR006075">
    <property type="entry name" value="Asn/Gln-tRNA_Trfase_suB/E_cat"/>
</dbReference>
<dbReference type="InterPro" id="IPR017959">
    <property type="entry name" value="Asn/Gln-tRNA_amidoTrfase_suB/E"/>
</dbReference>
<dbReference type="InterPro" id="IPR017958">
    <property type="entry name" value="Gln-tRNA_amidoTrfase_suB_CS"/>
</dbReference>
<keyword evidence="2 7" id="KW-0436">Ligase</keyword>
<evidence type="ECO:0000313" key="10">
    <source>
        <dbReference type="Proteomes" id="UP001050691"/>
    </source>
</evidence>
<comment type="catalytic activity">
    <reaction evidence="6 7">
        <text>L-glutamyl-tRNA(Gln) + L-glutamine + ATP + H2O = L-glutaminyl-tRNA(Gln) + L-glutamate + ADP + phosphate + H(+)</text>
        <dbReference type="Rhea" id="RHEA:17521"/>
        <dbReference type="Rhea" id="RHEA-COMP:9681"/>
        <dbReference type="Rhea" id="RHEA-COMP:9684"/>
        <dbReference type="ChEBI" id="CHEBI:15377"/>
        <dbReference type="ChEBI" id="CHEBI:15378"/>
        <dbReference type="ChEBI" id="CHEBI:29985"/>
        <dbReference type="ChEBI" id="CHEBI:30616"/>
        <dbReference type="ChEBI" id="CHEBI:43474"/>
        <dbReference type="ChEBI" id="CHEBI:58359"/>
        <dbReference type="ChEBI" id="CHEBI:78520"/>
        <dbReference type="ChEBI" id="CHEBI:78521"/>
        <dbReference type="ChEBI" id="CHEBI:456216"/>
    </reaction>
</comment>
<dbReference type="InterPro" id="IPR018027">
    <property type="entry name" value="Asn/Gln_amidotransferase"/>
</dbReference>
<comment type="subunit">
    <text evidence="7">Subunit of the heterotrimeric GatCAB amidotransferase (AdT) complex, composed of A, B and C subunits.</text>
</comment>
<dbReference type="InterPro" id="IPR004413">
    <property type="entry name" value="GatB"/>
</dbReference>
<sequence>MAWMGSGHWSRDAMTSQLGVEANTSYSAIDAAWPGTLPKLNKSCVDLAVRTALACGANVQSFSAFDRKHYFYADLPAGYQITQKYAPLSLGGEVRISGSFGEKTIRLQQIQLEQENLKAIDLNRAGSALMELVSYPDMRSPEEAAAYVKTLQTLLRTVGSSDANMEQGSFRCDVNVSVNRPGDPFGTRCEIKNLNSVGFLITALNAEIYRHIELLDQGNQVIQETRGFDENRMITYKLRSKEDAPDYRYMPDSNLPPLILTQAYLQSIKAFLPEHPDHLRKRLVEQYGFNQQDVNVLLSIDAGRDVPFDGETGQSAVSFFEETVKGRNPKTVFNWIVNELVAQLVLHKRTFGQSPLSQAQLGDLIDLVETRKISIFINVEDCIKGTAAKDILRHILRTGAIEDIATLQANLGLMTIDVADVRMFCETAIGDFPDVAERVRQGNKKVLMKLVGAAMKLSNGRADANLVKTCLEDILIHRTI</sequence>
<keyword evidence="10" id="KW-1185">Reference proteome</keyword>
<name>A0AAV5A1C0_9AGAM</name>
<evidence type="ECO:0000256" key="4">
    <source>
        <dbReference type="ARBA" id="ARBA00022840"/>
    </source>
</evidence>
<dbReference type="AlphaFoldDB" id="A0AAV5A1C0"/>
<dbReference type="GO" id="GO:0032543">
    <property type="term" value="P:mitochondrial translation"/>
    <property type="evidence" value="ECO:0007669"/>
    <property type="project" value="UniProtKB-UniRule"/>
</dbReference>
<dbReference type="PANTHER" id="PTHR11659">
    <property type="entry name" value="GLUTAMYL-TRNA GLN AMIDOTRANSFERASE SUBUNIT B MITOCHONDRIAL AND PROKARYOTIC PET112-RELATED"/>
    <property type="match status" value="1"/>
</dbReference>